<evidence type="ECO:0000256" key="6">
    <source>
        <dbReference type="ARBA" id="ARBA00022692"/>
    </source>
</evidence>
<dbReference type="GO" id="GO:0030246">
    <property type="term" value="F:carbohydrate binding"/>
    <property type="evidence" value="ECO:0007669"/>
    <property type="project" value="InterPro"/>
</dbReference>
<evidence type="ECO:0000256" key="3">
    <source>
        <dbReference type="ARBA" id="ARBA00022475"/>
    </source>
</evidence>
<keyword evidence="3" id="KW-1003">Cell membrane</keyword>
<dbReference type="PANTHER" id="PTHR38779">
    <property type="entry name" value="TYPE II SECRETION SYSTEM PROTEIN I-RELATED"/>
    <property type="match status" value="1"/>
</dbReference>
<feature type="transmembrane region" description="Helical" evidence="9">
    <location>
        <begin position="21"/>
        <end position="43"/>
    </location>
</feature>
<gene>
    <name evidence="10" type="ORF">CLV52_0658</name>
</gene>
<evidence type="ECO:0000256" key="9">
    <source>
        <dbReference type="SAM" id="Phobius"/>
    </source>
</evidence>
<evidence type="ECO:0000313" key="10">
    <source>
        <dbReference type="EMBL" id="TDS80105.1"/>
    </source>
</evidence>
<comment type="caution">
    <text evidence="10">The sequence shown here is derived from an EMBL/GenBank/DDBJ whole genome shotgun (WGS) entry which is preliminary data.</text>
</comment>
<dbReference type="Pfam" id="PF07963">
    <property type="entry name" value="N_methyl"/>
    <property type="match status" value="1"/>
</dbReference>
<evidence type="ECO:0000313" key="11">
    <source>
        <dbReference type="Proteomes" id="UP000295344"/>
    </source>
</evidence>
<dbReference type="GO" id="GO:0015628">
    <property type="term" value="P:protein secretion by the type II secretion system"/>
    <property type="evidence" value="ECO:0007669"/>
    <property type="project" value="InterPro"/>
</dbReference>
<sequence length="440" mass="44454">MNARLTGGRKAADEGFTLIEVLVALLVFAIISTGILAGITTIVQMTNDNRSRVTAANLASQELDTVRATSDTYTVQSAPKRSIPVDGRTYWLTRTVTWVSSEGTSVSCNSSTNLFFLHVNIRVTWEGMSSGDKGVQDDTILAPADGSTNSSLGAIAVSVVGFEGQPVSGIAITVNVATGGPGESPAASKPTTADGCTYANGVKPGNYVVSIYKSGYRDQAGATNPSKNVTVSAGATSSVQFVYDQAGTINVLFTDGTSATTAAIPAALPVNYTSGGATYSVMGLLAGLFPNAYDVTAGTAKSGSKTCAAIDPSAWVAANVNGVSLKAGVTSTVNSLVNVSSTVKVPLGVVNVYAPAGSTLTAIQTTPQGAGNPGCDVRSKLTYSISGNGSWVALALPYGSWTISADGVPLAAGALQVVTNAALPGVSSDGTVTLDPRKAG</sequence>
<dbReference type="SUPFAM" id="SSF49452">
    <property type="entry name" value="Starch-binding domain-like"/>
    <property type="match status" value="1"/>
</dbReference>
<proteinExistence type="inferred from homology"/>
<accession>A0A4R7FQN5</accession>
<keyword evidence="11" id="KW-1185">Reference proteome</keyword>
<keyword evidence="8 9" id="KW-0472">Membrane</keyword>
<evidence type="ECO:0000256" key="2">
    <source>
        <dbReference type="ARBA" id="ARBA00008358"/>
    </source>
</evidence>
<dbReference type="Proteomes" id="UP000295344">
    <property type="component" value="Unassembled WGS sequence"/>
</dbReference>
<dbReference type="GO" id="GO:0005886">
    <property type="term" value="C:plasma membrane"/>
    <property type="evidence" value="ECO:0007669"/>
    <property type="project" value="UniProtKB-SubCell"/>
</dbReference>
<dbReference type="InterPro" id="IPR012902">
    <property type="entry name" value="N_methyl_site"/>
</dbReference>
<dbReference type="RefSeq" id="WP_162850694.1">
    <property type="nucleotide sequence ID" value="NZ_BAAARP010000001.1"/>
</dbReference>
<name>A0A4R7FQN5_9MICO</name>
<organism evidence="10 11">
    <name type="scientific">Amnibacterium kyonggiense</name>
    <dbReference type="NCBI Taxonomy" id="595671"/>
    <lineage>
        <taxon>Bacteria</taxon>
        <taxon>Bacillati</taxon>
        <taxon>Actinomycetota</taxon>
        <taxon>Actinomycetes</taxon>
        <taxon>Micrococcales</taxon>
        <taxon>Microbacteriaceae</taxon>
        <taxon>Amnibacterium</taxon>
    </lineage>
</organism>
<dbReference type="NCBIfam" id="TIGR02532">
    <property type="entry name" value="IV_pilin_GFxxxE"/>
    <property type="match status" value="1"/>
</dbReference>
<dbReference type="InterPro" id="IPR013784">
    <property type="entry name" value="Carb-bd-like_fold"/>
</dbReference>
<evidence type="ECO:0000256" key="8">
    <source>
        <dbReference type="ARBA" id="ARBA00023136"/>
    </source>
</evidence>
<keyword evidence="5" id="KW-0997">Cell inner membrane</keyword>
<evidence type="ECO:0000256" key="4">
    <source>
        <dbReference type="ARBA" id="ARBA00022481"/>
    </source>
</evidence>
<reference evidence="10 11" key="1">
    <citation type="submission" date="2019-03" db="EMBL/GenBank/DDBJ databases">
        <title>Genomic Encyclopedia of Archaeal and Bacterial Type Strains, Phase II (KMG-II): from individual species to whole genera.</title>
        <authorList>
            <person name="Goeker M."/>
        </authorList>
    </citation>
    <scope>NUCLEOTIDE SEQUENCE [LARGE SCALE GENOMIC DNA]</scope>
    <source>
        <strain evidence="10 11">DSM 24782</strain>
    </source>
</reference>
<protein>
    <submittedName>
        <fullName evidence="10">Prepilin-type N-terminal cleavage/methylation domain-containing protein</fullName>
    </submittedName>
</protein>
<keyword evidence="6 9" id="KW-0812">Transmembrane</keyword>
<keyword evidence="4" id="KW-0488">Methylation</keyword>
<evidence type="ECO:0000256" key="7">
    <source>
        <dbReference type="ARBA" id="ARBA00022989"/>
    </source>
</evidence>
<dbReference type="PANTHER" id="PTHR38779:SF2">
    <property type="entry name" value="TYPE II SECRETION SYSTEM PROTEIN I-RELATED"/>
    <property type="match status" value="1"/>
</dbReference>
<dbReference type="PROSITE" id="PS00409">
    <property type="entry name" value="PROKAR_NTER_METHYL"/>
    <property type="match status" value="1"/>
</dbReference>
<comment type="subcellular location">
    <subcellularLocation>
        <location evidence="1">Cell inner membrane</location>
        <topology evidence="1">Single-pass membrane protein</topology>
    </subcellularLocation>
</comment>
<evidence type="ECO:0000256" key="1">
    <source>
        <dbReference type="ARBA" id="ARBA00004377"/>
    </source>
</evidence>
<dbReference type="GO" id="GO:0015627">
    <property type="term" value="C:type II protein secretion system complex"/>
    <property type="evidence" value="ECO:0007669"/>
    <property type="project" value="InterPro"/>
</dbReference>
<dbReference type="EMBL" id="SOAM01000001">
    <property type="protein sequence ID" value="TDS80105.1"/>
    <property type="molecule type" value="Genomic_DNA"/>
</dbReference>
<keyword evidence="7 9" id="KW-1133">Transmembrane helix</keyword>
<comment type="similarity">
    <text evidence="2">Belongs to the GSP I family.</text>
</comment>
<evidence type="ECO:0000256" key="5">
    <source>
        <dbReference type="ARBA" id="ARBA00022519"/>
    </source>
</evidence>
<dbReference type="Gene3D" id="2.60.40.1120">
    <property type="entry name" value="Carboxypeptidase-like, regulatory domain"/>
    <property type="match status" value="1"/>
</dbReference>
<dbReference type="AlphaFoldDB" id="A0A4R7FQN5"/>
<dbReference type="InterPro" id="IPR010052">
    <property type="entry name" value="T2SS_protein-GspI"/>
</dbReference>